<dbReference type="EMBL" id="CAAGRJ010008855">
    <property type="protein sequence ID" value="VFV26592.1"/>
    <property type="molecule type" value="Genomic_DNA"/>
</dbReference>
<organism evidence="1 2">
    <name type="scientific">Lynx pardinus</name>
    <name type="common">Iberian lynx</name>
    <name type="synonym">Felis pardina</name>
    <dbReference type="NCBI Taxonomy" id="191816"/>
    <lineage>
        <taxon>Eukaryota</taxon>
        <taxon>Metazoa</taxon>
        <taxon>Chordata</taxon>
        <taxon>Craniata</taxon>
        <taxon>Vertebrata</taxon>
        <taxon>Euteleostomi</taxon>
        <taxon>Mammalia</taxon>
        <taxon>Eutheria</taxon>
        <taxon>Laurasiatheria</taxon>
        <taxon>Carnivora</taxon>
        <taxon>Feliformia</taxon>
        <taxon>Felidae</taxon>
        <taxon>Felinae</taxon>
        <taxon>Lynx</taxon>
    </lineage>
</organism>
<dbReference type="Proteomes" id="UP000386466">
    <property type="component" value="Unassembled WGS sequence"/>
</dbReference>
<keyword evidence="2" id="KW-1185">Reference proteome</keyword>
<proteinExistence type="predicted"/>
<reference evidence="1 2" key="1">
    <citation type="submission" date="2019-01" db="EMBL/GenBank/DDBJ databases">
        <authorList>
            <person name="Alioto T."/>
            <person name="Alioto T."/>
        </authorList>
    </citation>
    <scope>NUCLEOTIDE SEQUENCE [LARGE SCALE GENOMIC DNA]</scope>
</reference>
<name>A0A485N940_LYNPA</name>
<gene>
    <name evidence="1" type="ORF">LYPA_23C003275</name>
</gene>
<evidence type="ECO:0000313" key="1">
    <source>
        <dbReference type="EMBL" id="VFV26592.1"/>
    </source>
</evidence>
<accession>A0A485N940</accession>
<protein>
    <submittedName>
        <fullName evidence="1">Uncharacterized protein</fullName>
    </submittedName>
</protein>
<sequence>MLLIYSSRADLNGHLILQPTTLKHMTNASMQPRAWKQEFRLSPGCGVACLQTVAPAA</sequence>
<dbReference type="AlphaFoldDB" id="A0A485N940"/>
<evidence type="ECO:0000313" key="2">
    <source>
        <dbReference type="Proteomes" id="UP000386466"/>
    </source>
</evidence>